<name>A0AAT9J7Q4_9VIRU</name>
<proteinExistence type="predicted"/>
<evidence type="ECO:0000259" key="1">
    <source>
        <dbReference type="Pfam" id="PF26400"/>
    </source>
</evidence>
<reference evidence="2" key="1">
    <citation type="journal article" date="2024" name="ISME J.">
        <title>Pleomorphic viruses establish stable relationship with marine hyperthermophilic archaea.</title>
        <authorList>
            <person name="Baquero D.P."/>
            <person name="Bignon E.A."/>
            <person name="Krupovic M."/>
        </authorList>
    </citation>
    <scope>NUCLEOTIDE SEQUENCE</scope>
</reference>
<organism evidence="2">
    <name type="scientific">Archaeoglobus veneficus pleomorphic virus 1</name>
    <dbReference type="NCBI Taxonomy" id="3115750"/>
    <lineage>
        <taxon>Viruses</taxon>
        <taxon>Monodnaviria</taxon>
        <taxon>Trapavirae</taxon>
        <taxon>Calorviricota</taxon>
        <taxon>Caminiviricetes</taxon>
        <taxon>Ageovirales</taxon>
        <taxon>Thalassapleoviridae</taxon>
        <taxon>Avenivirus</taxon>
        <taxon>Avenivirus atlanticense</taxon>
    </lineage>
</organism>
<gene>
    <name evidence="2" type="ORF">AvPV1_gp21</name>
</gene>
<evidence type="ECO:0000313" key="2">
    <source>
        <dbReference type="EMBL" id="DBA54603.1"/>
    </source>
</evidence>
<sequence>MTLKSWETEREAVKLILALLDEQLSEMDFDKTYLNKVKVHKILYNTIEELDLDITRSWYKRGCFVWSCRGLDALFLQARFTLDMINPDIISIMPPKDEIIRAIKSSLQKYRILFRRLHAYLEELYEKDAPEEFREIYTSNLAFKERYKEFIEEARSKFGVSLETFLGEIAPPVTSEYVSSAITKLHLALSSVESVADVVIDYTMLFEELLIGVEEKLKKNELSPEHVDFIEKMFEYYDNKVWELPAKIITDKTIKGANKEVILKKLNAKFPNLVEEVEFKREEFETKALEMDLFPSESYLAERIDVNDAAKAYSRFMTKHTI</sequence>
<protein>
    <recommendedName>
        <fullName evidence="1">DUF8098 domain-containing protein</fullName>
    </recommendedName>
</protein>
<dbReference type="EMBL" id="BK065155">
    <property type="protein sequence ID" value="DBA54603.1"/>
    <property type="molecule type" value="Genomic_DNA"/>
</dbReference>
<dbReference type="Pfam" id="PF26400">
    <property type="entry name" value="DUF8098"/>
    <property type="match status" value="1"/>
</dbReference>
<feature type="domain" description="DUF8098" evidence="1">
    <location>
        <begin position="8"/>
        <end position="298"/>
    </location>
</feature>
<accession>A0AAT9J7Q4</accession>
<dbReference type="InterPro" id="IPR058411">
    <property type="entry name" value="DUF8098"/>
</dbReference>